<evidence type="ECO:0000313" key="2">
    <source>
        <dbReference type="Proteomes" id="UP000283387"/>
    </source>
</evidence>
<keyword evidence="2" id="KW-1185">Reference proteome</keyword>
<protein>
    <submittedName>
        <fullName evidence="1">Uncharacterized protein</fullName>
    </submittedName>
</protein>
<proteinExistence type="predicted"/>
<sequence length="138" mass="15283">MMKVKKHLSRKLICRLLLFAAVVISAVLFDSYHQGSEIVSKEKSHKSESSQSVITTPEFCVNPASTFKLISGADKLFSGLVFAGNKSDLLTSWFNNHSFHLLKAESLNRNNPFLLSAHFMKFNCCHQTSPDDSSSASA</sequence>
<organism evidence="1 2">
    <name type="scientific">Mangrovibacterium diazotrophicum</name>
    <dbReference type="NCBI Taxonomy" id="1261403"/>
    <lineage>
        <taxon>Bacteria</taxon>
        <taxon>Pseudomonadati</taxon>
        <taxon>Bacteroidota</taxon>
        <taxon>Bacteroidia</taxon>
        <taxon>Marinilabiliales</taxon>
        <taxon>Prolixibacteraceae</taxon>
        <taxon>Mangrovibacterium</taxon>
    </lineage>
</organism>
<dbReference type="AlphaFoldDB" id="A0A419W8A3"/>
<dbReference type="EMBL" id="RAPN01000001">
    <property type="protein sequence ID" value="RKD91689.1"/>
    <property type="molecule type" value="Genomic_DNA"/>
</dbReference>
<dbReference type="Proteomes" id="UP000283387">
    <property type="component" value="Unassembled WGS sequence"/>
</dbReference>
<accession>A0A419W8A3</accession>
<name>A0A419W8A3_9BACT</name>
<gene>
    <name evidence="1" type="ORF">BC643_2051</name>
</gene>
<reference evidence="1 2" key="1">
    <citation type="submission" date="2018-09" db="EMBL/GenBank/DDBJ databases">
        <title>Genomic Encyclopedia of Archaeal and Bacterial Type Strains, Phase II (KMG-II): from individual species to whole genera.</title>
        <authorList>
            <person name="Goeker M."/>
        </authorList>
    </citation>
    <scope>NUCLEOTIDE SEQUENCE [LARGE SCALE GENOMIC DNA]</scope>
    <source>
        <strain evidence="1 2">DSM 27148</strain>
    </source>
</reference>
<dbReference type="RefSeq" id="WP_120272968.1">
    <property type="nucleotide sequence ID" value="NZ_RAPN01000001.1"/>
</dbReference>
<dbReference type="OrthoDB" id="9842775at2"/>
<evidence type="ECO:0000313" key="1">
    <source>
        <dbReference type="EMBL" id="RKD91689.1"/>
    </source>
</evidence>
<comment type="caution">
    <text evidence="1">The sequence shown here is derived from an EMBL/GenBank/DDBJ whole genome shotgun (WGS) entry which is preliminary data.</text>
</comment>